<dbReference type="AlphaFoldDB" id="A0A7I8KWE9"/>
<evidence type="ECO:0000313" key="3">
    <source>
        <dbReference type="Proteomes" id="UP000663760"/>
    </source>
</evidence>
<keyword evidence="3" id="KW-1185">Reference proteome</keyword>
<accession>A0A7I8KWE9</accession>
<reference evidence="2" key="1">
    <citation type="submission" date="2020-02" db="EMBL/GenBank/DDBJ databases">
        <authorList>
            <person name="Scholz U."/>
            <person name="Mascher M."/>
            <person name="Fiebig A."/>
        </authorList>
    </citation>
    <scope>NUCLEOTIDE SEQUENCE</scope>
</reference>
<evidence type="ECO:0000313" key="2">
    <source>
        <dbReference type="EMBL" id="CAA7402110.1"/>
    </source>
</evidence>
<sequence>MMVMEEDKVWLLNPKTRPLEKEPSPESLSLLSLLFES</sequence>
<dbReference type="EMBL" id="LR743596">
    <property type="protein sequence ID" value="CAA2626049.1"/>
    <property type="molecule type" value="Genomic_DNA"/>
</dbReference>
<protein>
    <submittedName>
        <fullName evidence="2">Uncharacterized protein</fullName>
    </submittedName>
</protein>
<evidence type="ECO:0000313" key="1">
    <source>
        <dbReference type="EMBL" id="CAA2626049.1"/>
    </source>
</evidence>
<name>A0A7I8KWE9_SPIIN</name>
<organism evidence="2 3">
    <name type="scientific">Spirodela intermedia</name>
    <name type="common">Intermediate duckweed</name>
    <dbReference type="NCBI Taxonomy" id="51605"/>
    <lineage>
        <taxon>Eukaryota</taxon>
        <taxon>Viridiplantae</taxon>
        <taxon>Streptophyta</taxon>
        <taxon>Embryophyta</taxon>
        <taxon>Tracheophyta</taxon>
        <taxon>Spermatophyta</taxon>
        <taxon>Magnoliopsida</taxon>
        <taxon>Liliopsida</taxon>
        <taxon>Araceae</taxon>
        <taxon>Lemnoideae</taxon>
        <taxon>Spirodela</taxon>
    </lineage>
</organism>
<dbReference type="Proteomes" id="UP000663760">
    <property type="component" value="Chromosome 9"/>
</dbReference>
<dbReference type="EMBL" id="LR746272">
    <property type="protein sequence ID" value="CAA7402110.1"/>
    <property type="molecule type" value="Genomic_DNA"/>
</dbReference>
<proteinExistence type="predicted"/>
<gene>
    <name evidence="1" type="ORF">SI7747_09011768</name>
    <name evidence="2" type="ORF">SI8410_09012788</name>
</gene>